<gene>
    <name evidence="2" type="ORF">J2T57_003595</name>
</gene>
<dbReference type="EMBL" id="JALJXV010000009">
    <property type="protein sequence ID" value="MCP1676434.1"/>
    <property type="molecule type" value="Genomic_DNA"/>
</dbReference>
<dbReference type="Gene3D" id="3.30.720.100">
    <property type="match status" value="1"/>
</dbReference>
<dbReference type="Pfam" id="PF06983">
    <property type="entry name" value="3-dmu-9_3-mt"/>
    <property type="match status" value="2"/>
</dbReference>
<dbReference type="AlphaFoldDB" id="A0AAE3G688"/>
<dbReference type="SUPFAM" id="SSF54593">
    <property type="entry name" value="Glyoxalase/Bleomycin resistance protein/Dihydroxybiphenyl dioxygenase"/>
    <property type="match status" value="2"/>
</dbReference>
<dbReference type="CDD" id="cd06588">
    <property type="entry name" value="PhnB_like"/>
    <property type="match status" value="2"/>
</dbReference>
<comment type="caution">
    <text evidence="2">The sequence shown here is derived from an EMBL/GenBank/DDBJ whole genome shotgun (WGS) entry which is preliminary data.</text>
</comment>
<dbReference type="InterPro" id="IPR029068">
    <property type="entry name" value="Glyas_Bleomycin-R_OHBP_Dase"/>
</dbReference>
<dbReference type="Gene3D" id="3.30.720.110">
    <property type="match status" value="1"/>
</dbReference>
<organism evidence="2 3">
    <name type="scientific">Natronocella acetinitrilica</name>
    <dbReference type="NCBI Taxonomy" id="414046"/>
    <lineage>
        <taxon>Bacteria</taxon>
        <taxon>Pseudomonadati</taxon>
        <taxon>Pseudomonadota</taxon>
        <taxon>Gammaproteobacteria</taxon>
        <taxon>Chromatiales</taxon>
        <taxon>Ectothiorhodospiraceae</taxon>
        <taxon>Natronocella</taxon>
    </lineage>
</organism>
<evidence type="ECO:0000259" key="1">
    <source>
        <dbReference type="Pfam" id="PF06983"/>
    </source>
</evidence>
<dbReference type="InterPro" id="IPR028973">
    <property type="entry name" value="PhnB-like"/>
</dbReference>
<reference evidence="2" key="1">
    <citation type="submission" date="2022-03" db="EMBL/GenBank/DDBJ databases">
        <title>Genomic Encyclopedia of Type Strains, Phase III (KMG-III): the genomes of soil and plant-associated and newly described type strains.</title>
        <authorList>
            <person name="Whitman W."/>
        </authorList>
    </citation>
    <scope>NUCLEOTIDE SEQUENCE</scope>
    <source>
        <strain evidence="2">ANL 6-2</strain>
    </source>
</reference>
<dbReference type="Proteomes" id="UP001205843">
    <property type="component" value="Unassembled WGS sequence"/>
</dbReference>
<dbReference type="RefSeq" id="WP_253482555.1">
    <property type="nucleotide sequence ID" value="NZ_JALJXV010000009.1"/>
</dbReference>
<feature type="domain" description="PhnB-like" evidence="1">
    <location>
        <begin position="8"/>
        <end position="140"/>
    </location>
</feature>
<dbReference type="Gene3D" id="3.10.180.10">
    <property type="entry name" value="2,3-Dihydroxybiphenyl 1,2-Dioxygenase, domain 1"/>
    <property type="match status" value="1"/>
</dbReference>
<accession>A0AAE3G688</accession>
<keyword evidence="3" id="KW-1185">Reference proteome</keyword>
<feature type="domain" description="PhnB-like" evidence="1">
    <location>
        <begin position="151"/>
        <end position="270"/>
    </location>
</feature>
<evidence type="ECO:0000313" key="2">
    <source>
        <dbReference type="EMBL" id="MCP1676434.1"/>
    </source>
</evidence>
<proteinExistence type="predicted"/>
<name>A0AAE3G688_9GAMM</name>
<evidence type="ECO:0000313" key="3">
    <source>
        <dbReference type="Proteomes" id="UP001205843"/>
    </source>
</evidence>
<protein>
    <submittedName>
        <fullName evidence="2">3-demethylubiquinone-9 3-methyltransferase (Glyoxalase superfamily)</fullName>
    </submittedName>
</protein>
<dbReference type="PANTHER" id="PTHR33990">
    <property type="entry name" value="PROTEIN YJDN-RELATED"/>
    <property type="match status" value="1"/>
</dbReference>
<sequence length="312" mass="34923">MTANKCTIVPHLWYDTNAREAAAFYSSVFPDSGITHTTTLHDTPSGDCDIVSFRIWGQPFMAISAGPLFTFNPSVSFMVNYDPMRFDPSPSREANARDSLDEAWARLSEGGTVLMPIDEYPFSTRYGWIQDRYGLSWQLILSDPEGEPRPAIIPALLFTGNVCGKAEEAGAFYRSVFPGSVAGQLARYPAGMEPNREGTLMFSDFRLGKSWMVAMDSALDHGFAFNEAVSLMVHCDTQDEIDHYWSRLSSVPEAEQCGWCKDRYGLSWQIASRLAEAAMTSGDRKTIDRVTQAFLKMKKLDLAVLEKVCRRE</sequence>